<dbReference type="PANTHER" id="PTHR42967:SF1">
    <property type="entry name" value="MBL FOLD METALLO-HYDROLASE"/>
    <property type="match status" value="1"/>
</dbReference>
<accession>A0A9D1N484</accession>
<evidence type="ECO:0000313" key="1">
    <source>
        <dbReference type="EMBL" id="HIU94580.1"/>
    </source>
</evidence>
<dbReference type="Proteomes" id="UP000824128">
    <property type="component" value="Unassembled WGS sequence"/>
</dbReference>
<evidence type="ECO:0000313" key="2">
    <source>
        <dbReference type="Proteomes" id="UP000824128"/>
    </source>
</evidence>
<organism evidence="1 2">
    <name type="scientific">Candidatus Aphodomorpha intestinavium</name>
    <dbReference type="NCBI Taxonomy" id="2840672"/>
    <lineage>
        <taxon>Bacteria</taxon>
        <taxon>Bacillati</taxon>
        <taxon>Bacillota</taxon>
        <taxon>Clostridia</taxon>
        <taxon>Eubacteriales</taxon>
        <taxon>Candidatus Aphodomorpha</taxon>
    </lineage>
</organism>
<dbReference type="SUPFAM" id="SSF56281">
    <property type="entry name" value="Metallo-hydrolase/oxidoreductase"/>
    <property type="match status" value="1"/>
</dbReference>
<dbReference type="EMBL" id="DVNZ01000168">
    <property type="protein sequence ID" value="HIU94580.1"/>
    <property type="molecule type" value="Genomic_DNA"/>
</dbReference>
<gene>
    <name evidence="1" type="ORF">IAD24_05405</name>
</gene>
<protein>
    <submittedName>
        <fullName evidence="1">MBL fold metallo-hydrolase</fullName>
    </submittedName>
</protein>
<dbReference type="InterPro" id="IPR036866">
    <property type="entry name" value="RibonucZ/Hydroxyglut_hydro"/>
</dbReference>
<reference evidence="1" key="1">
    <citation type="submission" date="2020-10" db="EMBL/GenBank/DDBJ databases">
        <authorList>
            <person name="Gilroy R."/>
        </authorList>
    </citation>
    <scope>NUCLEOTIDE SEQUENCE</scope>
    <source>
        <strain evidence="1">ChiGjej2B2-16831</strain>
    </source>
</reference>
<dbReference type="Gene3D" id="3.60.15.10">
    <property type="entry name" value="Ribonuclease Z/Hydroxyacylglutathione hydrolase-like"/>
    <property type="match status" value="1"/>
</dbReference>
<proteinExistence type="predicted"/>
<name>A0A9D1N484_9FIRM</name>
<reference evidence="1" key="2">
    <citation type="journal article" date="2021" name="PeerJ">
        <title>Extensive microbial diversity within the chicken gut microbiome revealed by metagenomics and culture.</title>
        <authorList>
            <person name="Gilroy R."/>
            <person name="Ravi A."/>
            <person name="Getino M."/>
            <person name="Pursley I."/>
            <person name="Horton D.L."/>
            <person name="Alikhan N.F."/>
            <person name="Baker D."/>
            <person name="Gharbi K."/>
            <person name="Hall N."/>
            <person name="Watson M."/>
            <person name="Adriaenssens E.M."/>
            <person name="Foster-Nyarko E."/>
            <person name="Jarju S."/>
            <person name="Secka A."/>
            <person name="Antonio M."/>
            <person name="Oren A."/>
            <person name="Chaudhuri R.R."/>
            <person name="La Ragione R."/>
            <person name="Hildebrand F."/>
            <person name="Pallen M.J."/>
        </authorList>
    </citation>
    <scope>NUCLEOTIDE SEQUENCE</scope>
    <source>
        <strain evidence="1">ChiGjej2B2-16831</strain>
    </source>
</reference>
<comment type="caution">
    <text evidence="1">The sequence shown here is derived from an EMBL/GenBank/DDBJ whole genome shotgun (WGS) entry which is preliminary data.</text>
</comment>
<dbReference type="Pfam" id="PF13483">
    <property type="entry name" value="Lactamase_B_3"/>
    <property type="match status" value="1"/>
</dbReference>
<dbReference type="AlphaFoldDB" id="A0A9D1N484"/>
<dbReference type="PANTHER" id="PTHR42967">
    <property type="entry name" value="METAL DEPENDENT HYDROLASE"/>
    <property type="match status" value="1"/>
</dbReference>
<sequence>MKIRWYGHSSFLFTTAAGTRLLVDPCAPETGYRLADIPADAVLCSHGHSDHNYRAAARGTPPVVDGAGVHAFGAARVTAVPTWHDDAGGAKRGHNLVFVIEADGLRAVHLGDLGHVPDAAQAAAIGRPDVLCIPVGGTFTIDAAGAARTVELLRPRLIVPMHYRTERLTFPLDGPEPFLAALTARGVPVRRLASCEFEPAVPVPEGPEALLPACPAE</sequence>